<dbReference type="RefSeq" id="WP_158978166.1">
    <property type="nucleotide sequence ID" value="NZ_WSFO01000003.1"/>
</dbReference>
<dbReference type="AlphaFoldDB" id="A0A6A4RI52"/>
<dbReference type="InterPro" id="IPR051606">
    <property type="entry name" value="Polyketide_Oxido-like"/>
</dbReference>
<dbReference type="Pfam" id="PF13460">
    <property type="entry name" value="NAD_binding_10"/>
    <property type="match status" value="1"/>
</dbReference>
<dbReference type="GO" id="GO:0016646">
    <property type="term" value="F:oxidoreductase activity, acting on the CH-NH group of donors, NAD or NADP as acceptor"/>
    <property type="evidence" value="ECO:0007669"/>
    <property type="project" value="TreeGrafter"/>
</dbReference>
<dbReference type="PANTHER" id="PTHR43355">
    <property type="entry name" value="FLAVIN REDUCTASE (NADPH)"/>
    <property type="match status" value="1"/>
</dbReference>
<comment type="caution">
    <text evidence="2">The sequence shown here is derived from an EMBL/GenBank/DDBJ whole genome shotgun (WGS) entry which is preliminary data.</text>
</comment>
<organism evidence="2 3">
    <name type="scientific">Parasedimentitalea maritima</name>
    <dbReference type="NCBI Taxonomy" id="2578117"/>
    <lineage>
        <taxon>Bacteria</taxon>
        <taxon>Pseudomonadati</taxon>
        <taxon>Pseudomonadota</taxon>
        <taxon>Alphaproteobacteria</taxon>
        <taxon>Rhodobacterales</taxon>
        <taxon>Paracoccaceae</taxon>
        <taxon>Parasedimentitalea</taxon>
    </lineage>
</organism>
<accession>A0A6A4RI52</accession>
<reference evidence="2 3" key="1">
    <citation type="submission" date="2019-12" db="EMBL/GenBank/DDBJ databases">
        <authorList>
            <person name="Zhang Y.-J."/>
        </authorList>
    </citation>
    <scope>NUCLEOTIDE SEQUENCE [LARGE SCALE GENOMIC DNA]</scope>
    <source>
        <strain evidence="2 3">H18S-6</strain>
    </source>
</reference>
<dbReference type="EMBL" id="WSFO01000003">
    <property type="protein sequence ID" value="KAE9630933.1"/>
    <property type="molecule type" value="Genomic_DNA"/>
</dbReference>
<sequence length="214" mass="22785">MKVLILGATGDVGREAVREALLRGYQVTGCARGFAGADESNPNLEHVLLDVLAEPERLEGLFQTHDAVISALRPPSGREELLVALTQQVLIAAKVTGTPVYITGGAALLKLGDGTDHTVVSAPGFLPQSVRPIAEACVAQDALLEAEKDANWICLRPSPMLIPEVRTGRYALGRDEVVRQADGQSRISIADFSVAMLDLVGLHPAPHQRLTAGW</sequence>
<evidence type="ECO:0000313" key="2">
    <source>
        <dbReference type="EMBL" id="KAE9630933.1"/>
    </source>
</evidence>
<dbReference type="InterPro" id="IPR016040">
    <property type="entry name" value="NAD(P)-bd_dom"/>
</dbReference>
<proteinExistence type="predicted"/>
<feature type="domain" description="NAD(P)-binding" evidence="1">
    <location>
        <begin position="7"/>
        <end position="198"/>
    </location>
</feature>
<evidence type="ECO:0000313" key="3">
    <source>
        <dbReference type="Proteomes" id="UP000441586"/>
    </source>
</evidence>
<dbReference type="Proteomes" id="UP000441586">
    <property type="component" value="Unassembled WGS sequence"/>
</dbReference>
<evidence type="ECO:0000259" key="1">
    <source>
        <dbReference type="Pfam" id="PF13460"/>
    </source>
</evidence>
<gene>
    <name evidence="2" type="ORF">GP644_06855</name>
</gene>
<dbReference type="Gene3D" id="3.40.50.720">
    <property type="entry name" value="NAD(P)-binding Rossmann-like Domain"/>
    <property type="match status" value="1"/>
</dbReference>
<dbReference type="PANTHER" id="PTHR43355:SF2">
    <property type="entry name" value="FLAVIN REDUCTASE (NADPH)"/>
    <property type="match status" value="1"/>
</dbReference>
<dbReference type="InterPro" id="IPR036291">
    <property type="entry name" value="NAD(P)-bd_dom_sf"/>
</dbReference>
<name>A0A6A4RI52_9RHOB</name>
<dbReference type="SUPFAM" id="SSF51735">
    <property type="entry name" value="NAD(P)-binding Rossmann-fold domains"/>
    <property type="match status" value="1"/>
</dbReference>
<protein>
    <submittedName>
        <fullName evidence="2">NAD(P)H-binding protein</fullName>
    </submittedName>
</protein>